<dbReference type="InterPro" id="IPR036388">
    <property type="entry name" value="WH-like_DNA-bd_sf"/>
</dbReference>
<evidence type="ECO:0000313" key="5">
    <source>
        <dbReference type="EMBL" id="CAG6393623.1"/>
    </source>
</evidence>
<organism evidence="5 6">
    <name type="scientific">Actinacidiphila cocklensis</name>
    <dbReference type="NCBI Taxonomy" id="887465"/>
    <lineage>
        <taxon>Bacteria</taxon>
        <taxon>Bacillati</taxon>
        <taxon>Actinomycetota</taxon>
        <taxon>Actinomycetes</taxon>
        <taxon>Kitasatosporales</taxon>
        <taxon>Streptomycetaceae</taxon>
        <taxon>Actinacidiphila</taxon>
    </lineage>
</organism>
<evidence type="ECO:0000313" key="6">
    <source>
        <dbReference type="Proteomes" id="UP001152519"/>
    </source>
</evidence>
<dbReference type="GO" id="GO:0003700">
    <property type="term" value="F:DNA-binding transcription factor activity"/>
    <property type="evidence" value="ECO:0007669"/>
    <property type="project" value="InterPro"/>
</dbReference>
<evidence type="ECO:0000256" key="3">
    <source>
        <dbReference type="ARBA" id="ARBA00023163"/>
    </source>
</evidence>
<comment type="caution">
    <text evidence="5">The sequence shown here is derived from an EMBL/GenBank/DDBJ whole genome shotgun (WGS) entry which is preliminary data.</text>
</comment>
<protein>
    <submittedName>
        <fullName evidence="5">Transcriptional regulator, GntR family</fullName>
    </submittedName>
</protein>
<dbReference type="PANTHER" id="PTHR43537">
    <property type="entry name" value="TRANSCRIPTIONAL REGULATOR, GNTR FAMILY"/>
    <property type="match status" value="1"/>
</dbReference>
<evidence type="ECO:0000256" key="1">
    <source>
        <dbReference type="ARBA" id="ARBA00023015"/>
    </source>
</evidence>
<dbReference type="InterPro" id="IPR000524">
    <property type="entry name" value="Tscrpt_reg_HTH_GntR"/>
</dbReference>
<sequence length="241" mass="26452">MTAELPRGLHGQVVNELGARIMSGRLLPGATLDRAALEAEFGVSRTVLRESLKVLTAKGLVAARQKRGTYVTDPARWNTLDADVLRWRLSQQPTHALLDQLTEIRLIIEPGLAALAARRRDDIDLATMEAALTAMEQNLDEPSLAVEHDVVLHRAVLRATHNDLATSLDTVIDQGIRQSYRLADDNGPEEGPLPPRRRLLDAIRDRDPALAERVMQELIRTGHGVAVAHRHSAHADAARSG</sequence>
<dbReference type="PANTHER" id="PTHR43537:SF44">
    <property type="entry name" value="GNTR FAMILY REGULATORY PROTEIN"/>
    <property type="match status" value="1"/>
</dbReference>
<dbReference type="InterPro" id="IPR011711">
    <property type="entry name" value="GntR_C"/>
</dbReference>
<dbReference type="SUPFAM" id="SSF48008">
    <property type="entry name" value="GntR ligand-binding domain-like"/>
    <property type="match status" value="1"/>
</dbReference>
<name>A0A9W4DPA9_9ACTN</name>
<dbReference type="EMBL" id="CAJSLV010000050">
    <property type="protein sequence ID" value="CAG6393623.1"/>
    <property type="molecule type" value="Genomic_DNA"/>
</dbReference>
<evidence type="ECO:0000256" key="2">
    <source>
        <dbReference type="ARBA" id="ARBA00023125"/>
    </source>
</evidence>
<dbReference type="Pfam" id="PF07729">
    <property type="entry name" value="FCD"/>
    <property type="match status" value="1"/>
</dbReference>
<dbReference type="SMART" id="SM00895">
    <property type="entry name" value="FCD"/>
    <property type="match status" value="1"/>
</dbReference>
<proteinExistence type="predicted"/>
<keyword evidence="6" id="KW-1185">Reference proteome</keyword>
<dbReference type="SUPFAM" id="SSF46785">
    <property type="entry name" value="Winged helix' DNA-binding domain"/>
    <property type="match status" value="1"/>
</dbReference>
<dbReference type="Pfam" id="PF00392">
    <property type="entry name" value="GntR"/>
    <property type="match status" value="1"/>
</dbReference>
<dbReference type="SMART" id="SM00345">
    <property type="entry name" value="HTH_GNTR"/>
    <property type="match status" value="1"/>
</dbReference>
<feature type="domain" description="HTH gntR-type" evidence="4">
    <location>
        <begin position="7"/>
        <end position="74"/>
    </location>
</feature>
<evidence type="ECO:0000259" key="4">
    <source>
        <dbReference type="PROSITE" id="PS50949"/>
    </source>
</evidence>
<dbReference type="GO" id="GO:0003677">
    <property type="term" value="F:DNA binding"/>
    <property type="evidence" value="ECO:0007669"/>
    <property type="project" value="UniProtKB-KW"/>
</dbReference>
<keyword evidence="3" id="KW-0804">Transcription</keyword>
<keyword evidence="1" id="KW-0805">Transcription regulation</keyword>
<reference evidence="5" key="1">
    <citation type="submission" date="2021-05" db="EMBL/GenBank/DDBJ databases">
        <authorList>
            <person name="Arsene-Ploetze F."/>
        </authorList>
    </citation>
    <scope>NUCLEOTIDE SEQUENCE</scope>
    <source>
        <strain evidence="5">DSM 42138</strain>
    </source>
</reference>
<dbReference type="Proteomes" id="UP001152519">
    <property type="component" value="Unassembled WGS sequence"/>
</dbReference>
<dbReference type="PROSITE" id="PS50949">
    <property type="entry name" value="HTH_GNTR"/>
    <property type="match status" value="1"/>
</dbReference>
<keyword evidence="2" id="KW-0238">DNA-binding</keyword>
<dbReference type="CDD" id="cd07377">
    <property type="entry name" value="WHTH_GntR"/>
    <property type="match status" value="1"/>
</dbReference>
<dbReference type="InterPro" id="IPR008920">
    <property type="entry name" value="TF_FadR/GntR_C"/>
</dbReference>
<gene>
    <name evidence="5" type="ORF">SCOCK_210063</name>
</gene>
<accession>A0A9W4DPA9</accession>
<dbReference type="AlphaFoldDB" id="A0A9W4DPA9"/>
<dbReference type="RefSeq" id="WP_251489453.1">
    <property type="nucleotide sequence ID" value="NZ_CAJSLV010000050.1"/>
</dbReference>
<dbReference type="InterPro" id="IPR036390">
    <property type="entry name" value="WH_DNA-bd_sf"/>
</dbReference>
<dbReference type="Gene3D" id="1.20.120.530">
    <property type="entry name" value="GntR ligand-binding domain-like"/>
    <property type="match status" value="1"/>
</dbReference>
<dbReference type="Gene3D" id="1.10.10.10">
    <property type="entry name" value="Winged helix-like DNA-binding domain superfamily/Winged helix DNA-binding domain"/>
    <property type="match status" value="1"/>
</dbReference>